<protein>
    <submittedName>
        <fullName evidence="2">Uncharacterized protein</fullName>
    </submittedName>
</protein>
<dbReference type="EMBL" id="QNRX01000002">
    <property type="protein sequence ID" value="RBP68983.1"/>
    <property type="molecule type" value="Genomic_DNA"/>
</dbReference>
<keyword evidence="1" id="KW-0812">Transmembrane</keyword>
<organism evidence="2 3">
    <name type="scientific">Alkalibaculum bacchi</name>
    <dbReference type="NCBI Taxonomy" id="645887"/>
    <lineage>
        <taxon>Bacteria</taxon>
        <taxon>Bacillati</taxon>
        <taxon>Bacillota</taxon>
        <taxon>Clostridia</taxon>
        <taxon>Eubacteriales</taxon>
        <taxon>Eubacteriaceae</taxon>
        <taxon>Alkalibaculum</taxon>
    </lineage>
</organism>
<feature type="transmembrane region" description="Helical" evidence="1">
    <location>
        <begin position="20"/>
        <end position="40"/>
    </location>
</feature>
<accession>A0A366IDB8</accession>
<keyword evidence="1" id="KW-0472">Membrane</keyword>
<name>A0A366IDB8_9FIRM</name>
<dbReference type="Proteomes" id="UP000253490">
    <property type="component" value="Unassembled WGS sequence"/>
</dbReference>
<comment type="caution">
    <text evidence="2">The sequence shown here is derived from an EMBL/GenBank/DDBJ whole genome shotgun (WGS) entry which is preliminary data.</text>
</comment>
<evidence type="ECO:0000313" key="3">
    <source>
        <dbReference type="Proteomes" id="UP000253490"/>
    </source>
</evidence>
<dbReference type="AlphaFoldDB" id="A0A366IDB8"/>
<evidence type="ECO:0000313" key="2">
    <source>
        <dbReference type="EMBL" id="RBP68983.1"/>
    </source>
</evidence>
<keyword evidence="3" id="KW-1185">Reference proteome</keyword>
<proteinExistence type="predicted"/>
<sequence>MIKTEAKYYLLNKFRLTKEIPVKTEISFISILRIILIFFLKP</sequence>
<gene>
    <name evidence="2" type="ORF">DES36_102125</name>
</gene>
<keyword evidence="1" id="KW-1133">Transmembrane helix</keyword>
<evidence type="ECO:0000256" key="1">
    <source>
        <dbReference type="SAM" id="Phobius"/>
    </source>
</evidence>
<reference evidence="2 3" key="1">
    <citation type="submission" date="2018-06" db="EMBL/GenBank/DDBJ databases">
        <title>Genomic Encyclopedia of Type Strains, Phase IV (KMG-IV): sequencing the most valuable type-strain genomes for metagenomic binning, comparative biology and taxonomic classification.</title>
        <authorList>
            <person name="Goeker M."/>
        </authorList>
    </citation>
    <scope>NUCLEOTIDE SEQUENCE [LARGE SCALE GENOMIC DNA]</scope>
    <source>
        <strain evidence="2 3">DSM 22112</strain>
    </source>
</reference>